<name>A0AAW1IG96_SAPOF</name>
<comment type="caution">
    <text evidence="3">The sequence shown here is derived from an EMBL/GenBank/DDBJ whole genome shotgun (WGS) entry which is preliminary data.</text>
</comment>
<dbReference type="EMBL" id="JBDFQZ010000009">
    <property type="protein sequence ID" value="KAK9688645.1"/>
    <property type="molecule type" value="Genomic_DNA"/>
</dbReference>
<feature type="region of interest" description="Disordered" evidence="1">
    <location>
        <begin position="79"/>
        <end position="153"/>
    </location>
</feature>
<protein>
    <submittedName>
        <fullName evidence="3">Uncharacterized protein</fullName>
    </submittedName>
</protein>
<proteinExistence type="predicted"/>
<dbReference type="AlphaFoldDB" id="A0AAW1IG96"/>
<accession>A0AAW1IG96</accession>
<evidence type="ECO:0000256" key="1">
    <source>
        <dbReference type="SAM" id="MobiDB-lite"/>
    </source>
</evidence>
<keyword evidence="2" id="KW-0812">Transmembrane</keyword>
<feature type="transmembrane region" description="Helical" evidence="2">
    <location>
        <begin position="33"/>
        <end position="57"/>
    </location>
</feature>
<evidence type="ECO:0000313" key="3">
    <source>
        <dbReference type="EMBL" id="KAK9688645.1"/>
    </source>
</evidence>
<gene>
    <name evidence="3" type="ORF">RND81_09G000500</name>
</gene>
<sequence length="209" mass="22936">MPLSSLHTTPSPTPSPSITPASVFIFHSPFCGLVHFSIVSFLSALLVSCSVSLISLVKSRTRLTTMSACALPPSKTTLFRHSHTPTLPSNPPETRYPPWCPSPSKPPPPTPSPFQTQSPPKRPPLTPPTHSQPTHSPVKDVGKSCIGSANRTQLIRPTYPRSEILSRGQSIITKLPNKDFYTRQNWHFPNFVPVIRIIRRPGCLAPSSH</sequence>
<dbReference type="Proteomes" id="UP001443914">
    <property type="component" value="Unassembled WGS sequence"/>
</dbReference>
<evidence type="ECO:0000313" key="4">
    <source>
        <dbReference type="Proteomes" id="UP001443914"/>
    </source>
</evidence>
<keyword evidence="4" id="KW-1185">Reference proteome</keyword>
<organism evidence="3 4">
    <name type="scientific">Saponaria officinalis</name>
    <name type="common">Common soapwort</name>
    <name type="synonym">Lychnis saponaria</name>
    <dbReference type="NCBI Taxonomy" id="3572"/>
    <lineage>
        <taxon>Eukaryota</taxon>
        <taxon>Viridiplantae</taxon>
        <taxon>Streptophyta</taxon>
        <taxon>Embryophyta</taxon>
        <taxon>Tracheophyta</taxon>
        <taxon>Spermatophyta</taxon>
        <taxon>Magnoliopsida</taxon>
        <taxon>eudicotyledons</taxon>
        <taxon>Gunneridae</taxon>
        <taxon>Pentapetalae</taxon>
        <taxon>Caryophyllales</taxon>
        <taxon>Caryophyllaceae</taxon>
        <taxon>Caryophylleae</taxon>
        <taxon>Saponaria</taxon>
    </lineage>
</organism>
<feature type="compositionally biased region" description="Pro residues" evidence="1">
    <location>
        <begin position="88"/>
        <end position="112"/>
    </location>
</feature>
<reference evidence="3" key="1">
    <citation type="submission" date="2024-03" db="EMBL/GenBank/DDBJ databases">
        <title>WGS assembly of Saponaria officinalis var. Norfolk2.</title>
        <authorList>
            <person name="Jenkins J."/>
            <person name="Shu S."/>
            <person name="Grimwood J."/>
            <person name="Barry K."/>
            <person name="Goodstein D."/>
            <person name="Schmutz J."/>
            <person name="Leebens-Mack J."/>
            <person name="Osbourn A."/>
        </authorList>
    </citation>
    <scope>NUCLEOTIDE SEQUENCE [LARGE SCALE GENOMIC DNA]</scope>
    <source>
        <strain evidence="3">JIC</strain>
    </source>
</reference>
<keyword evidence="2" id="KW-1133">Transmembrane helix</keyword>
<evidence type="ECO:0000256" key="2">
    <source>
        <dbReference type="SAM" id="Phobius"/>
    </source>
</evidence>
<keyword evidence="2" id="KW-0472">Membrane</keyword>